<dbReference type="AlphaFoldDB" id="A0A8I2YN28"/>
<name>A0A8I2YN28_9AGAM</name>
<dbReference type="EMBL" id="JAGFBS010000017">
    <property type="protein sequence ID" value="KAG6374787.1"/>
    <property type="molecule type" value="Genomic_DNA"/>
</dbReference>
<dbReference type="OrthoDB" id="2647100at2759"/>
<evidence type="ECO:0000313" key="2">
    <source>
        <dbReference type="EMBL" id="KAG6374787.1"/>
    </source>
</evidence>
<keyword evidence="1" id="KW-0812">Transmembrane</keyword>
<keyword evidence="1" id="KW-1133">Transmembrane helix</keyword>
<evidence type="ECO:0008006" key="4">
    <source>
        <dbReference type="Google" id="ProtNLM"/>
    </source>
</evidence>
<reference evidence="2" key="1">
    <citation type="submission" date="2021-03" db="EMBL/GenBank/DDBJ databases">
        <title>Evolutionary innovations through gain and loss of genes in the ectomycorrhizal Boletales.</title>
        <authorList>
            <person name="Wu G."/>
            <person name="Miyauchi S."/>
            <person name="Morin E."/>
            <person name="Yang Z.-L."/>
            <person name="Xu J."/>
            <person name="Martin F.M."/>
        </authorList>
    </citation>
    <scope>NUCLEOTIDE SEQUENCE</scope>
    <source>
        <strain evidence="2">BR01</strain>
    </source>
</reference>
<evidence type="ECO:0000313" key="3">
    <source>
        <dbReference type="Proteomes" id="UP000683000"/>
    </source>
</evidence>
<keyword evidence="3" id="KW-1185">Reference proteome</keyword>
<feature type="transmembrane region" description="Helical" evidence="1">
    <location>
        <begin position="338"/>
        <end position="358"/>
    </location>
</feature>
<proteinExistence type="predicted"/>
<evidence type="ECO:0000256" key="1">
    <source>
        <dbReference type="SAM" id="Phobius"/>
    </source>
</evidence>
<accession>A0A8I2YN28</accession>
<sequence>MLLLHIGSSSIVQWQVFNSTPVDILISDLAFPGNAVNMSQLQWEEIFPVLQSISLDAGMSTYGLSNNTLYDMPRVPTVNGSFLEASVNATTLRVQCGLVPNLTIGMTPFGTGVSQSYFVNFSLGGIDKGSFIVSTTWKDFVRLVFPYSQCTMCPQTIFYVITTGIDVDDSVRDAVAVNLELDTVPAMLNLQENQLASTTDQTASSSSTSWSTWSPGDAIDFSVGMATAMNSISLGVTETTVDMPDNHFFAYTEFDAYMMNLLGIDVASVAAAAGSNSSANPSVMLTPSQFENAVAQTTAKLLWISGQLGESAGGFQRTVGESRATTNALQWRLHLNPIPVIIASLASFTALVLVPFIIGKKSYKQHSQWISGTSVLECLWLEAQSEALDSRLTAIEEPRSDRLRAAGMFDTCLGDTGRSSLTSMAEVE</sequence>
<protein>
    <recommendedName>
        <fullName evidence="4">Transmembrane protein</fullName>
    </recommendedName>
</protein>
<dbReference type="Proteomes" id="UP000683000">
    <property type="component" value="Unassembled WGS sequence"/>
</dbReference>
<organism evidence="2 3">
    <name type="scientific">Boletus reticuloceps</name>
    <dbReference type="NCBI Taxonomy" id="495285"/>
    <lineage>
        <taxon>Eukaryota</taxon>
        <taxon>Fungi</taxon>
        <taxon>Dikarya</taxon>
        <taxon>Basidiomycota</taxon>
        <taxon>Agaricomycotina</taxon>
        <taxon>Agaricomycetes</taxon>
        <taxon>Agaricomycetidae</taxon>
        <taxon>Boletales</taxon>
        <taxon>Boletineae</taxon>
        <taxon>Boletaceae</taxon>
        <taxon>Boletoideae</taxon>
        <taxon>Boletus</taxon>
    </lineage>
</organism>
<comment type="caution">
    <text evidence="2">The sequence shown here is derived from an EMBL/GenBank/DDBJ whole genome shotgun (WGS) entry which is preliminary data.</text>
</comment>
<keyword evidence="1" id="KW-0472">Membrane</keyword>
<gene>
    <name evidence="2" type="ORF">JVT61DRAFT_4165</name>
</gene>